<feature type="repeat" description="TPR" evidence="6">
    <location>
        <begin position="62"/>
        <end position="95"/>
    </location>
</feature>
<keyword evidence="2" id="KW-0479">Metal-binding</keyword>
<dbReference type="SUPFAM" id="SSF48452">
    <property type="entry name" value="TPR-like"/>
    <property type="match status" value="1"/>
</dbReference>
<dbReference type="Proteomes" id="UP000015104">
    <property type="component" value="Unassembled WGS sequence"/>
</dbReference>
<reference evidence="11" key="1">
    <citation type="submission" date="2011-08" db="EMBL/GenBank/DDBJ databases">
        <authorList>
            <person name="Rombauts S."/>
        </authorList>
    </citation>
    <scope>NUCLEOTIDE SEQUENCE</scope>
    <source>
        <strain evidence="11">London</strain>
    </source>
</reference>
<keyword evidence="1" id="KW-0597">Phosphoprotein</keyword>
<dbReference type="GO" id="GO:0005096">
    <property type="term" value="F:GTPase activator activity"/>
    <property type="evidence" value="ECO:0007669"/>
    <property type="project" value="TreeGrafter"/>
</dbReference>
<evidence type="ECO:0000313" key="10">
    <source>
        <dbReference type="EnsemblMetazoa" id="tetur16g02910.1"/>
    </source>
</evidence>
<dbReference type="InterPro" id="IPR011990">
    <property type="entry name" value="TPR-like_helical_dom_sf"/>
</dbReference>
<dbReference type="EMBL" id="CAEY01000282">
    <property type="status" value="NOT_ANNOTATED_CDS"/>
    <property type="molecule type" value="Genomic_DNA"/>
</dbReference>
<dbReference type="Pfam" id="PF00638">
    <property type="entry name" value="Ran_BP1"/>
    <property type="match status" value="2"/>
</dbReference>
<dbReference type="InterPro" id="IPR011993">
    <property type="entry name" value="PH-like_dom_sf"/>
</dbReference>
<name>T1KP08_TETUR</name>
<dbReference type="GO" id="GO:0008270">
    <property type="term" value="F:zinc ion binding"/>
    <property type="evidence" value="ECO:0007669"/>
    <property type="project" value="UniProtKB-KW"/>
</dbReference>
<keyword evidence="4" id="KW-0862">Zinc</keyword>
<proteinExistence type="predicted"/>
<feature type="region of interest" description="Disordered" evidence="7">
    <location>
        <begin position="935"/>
        <end position="974"/>
    </location>
</feature>
<feature type="domain" description="RanBD1" evidence="8">
    <location>
        <begin position="1040"/>
        <end position="1172"/>
    </location>
</feature>
<dbReference type="PROSITE" id="PS50005">
    <property type="entry name" value="TPR"/>
    <property type="match status" value="1"/>
</dbReference>
<evidence type="ECO:0000256" key="3">
    <source>
        <dbReference type="ARBA" id="ARBA00022771"/>
    </source>
</evidence>
<feature type="domain" description="RanBD1" evidence="8">
    <location>
        <begin position="804"/>
        <end position="937"/>
    </location>
</feature>
<keyword evidence="11" id="KW-1185">Reference proteome</keyword>
<dbReference type="eggNOG" id="KOG0864">
    <property type="taxonomic scope" value="Eukaryota"/>
</dbReference>
<accession>T1KP08</accession>
<sequence>MANFAKKLDLDNHVLNYRARLKSDFERKLRAKNFAKLYYLNKEYSKALRYLSEFMSVKNDCPAAYKLQGKIQEALNERDAAVQSFMKSLELDQSQSDLFDKIMDLIPYTNLEPDKVKLWTEKLQMAKKDSSFLDKTKICSPCSSPGNITLDILNNSINEPTTPASLKNLADLSLTGRSDDLNSTPRSSRFISPKALSPFTAKVNFEKIEKELIVLSQAQEGIVESVVKLQDQVAKSNEEVVALIKGLQKNFEKFNLSGPDNLSKDLTIIKETVIKHTEMMDKVMKSQVNLEDAVYELTESYGAETQGDGAVADNDNDDEEKSISNQPDYSSYNQPTRENFPKNQYSTVPSDQSAKVEPVFNPKSGVFSRLGQSPSSGISWPTPVNPSFPNPYIPISPPAAEQTLPANPSTQNTSLFSTPFPSFGSNVTPTFGAFPPISSQSIPQSAQPSQPGQSSPVKPAADPIADMWKSNPGERWECSGCYMRHAMSVKKCPCCETYQPGCSSPVKPSLFNFGIPQPESKPKDQPFSFSLPVKSSDTKTEYPSADVSVNQSILSATDSSINSSISSNRSDFSFSAGSSSFPQFSSGINTSLFNVSPFGNTTNENEANRQSANKPSIFGNIKAEPAKDAQSNVKVFGNTKEFPSFSFGGFNPDAISSNPSKSSTAAQNDELTDLEIVYVKEPKSDEAEKAKKYQLPINFYDYMNAKPCPGCRGCDEDASLDKTSVKTEPKAEPASNQEGSNLFAAAMSTFGTAQTNWDTGKASWSSITAPVPLFSKPNKGGDEEDNFATGEDAGGSENAVFKLPTIQMPDIVEVKTGEEEEEPMFVSRAKVFLFSDKEKEWKERGVGEFKLLKHPTNNTYRMLLRRDKVLKIACNQRITPSMKLEPLDNSESALTWAGVDFSEEPEKMGKFAIKFKNKELKNDFLGKFENIKSLLSSEEHSSEPAESSKAKPEPEPASKNDQPSKPSLFGSTYSQDSNTNLFQQAIDENKTAKSTWESTSSEWEMVMKPQPVFQRTETNENEIEGGEDAGGSENAVFKLPTIQMPDIVEVKTGEEEEEPMFVSELKFSCLVIKKKNGKERGVGEFKLLKHPTNNTYRMLLRRDKVLKIACNQRIIPSMKLEPLENSEAALTWAGVDFSEEPEKMGKFCIKFKNKELKNEFLNKVESIKSLLS</sequence>
<feature type="compositionally biased region" description="Low complexity" evidence="7">
    <location>
        <begin position="435"/>
        <end position="456"/>
    </location>
</feature>
<organism evidence="10 11">
    <name type="scientific">Tetranychus urticae</name>
    <name type="common">Two-spotted spider mite</name>
    <dbReference type="NCBI Taxonomy" id="32264"/>
    <lineage>
        <taxon>Eukaryota</taxon>
        <taxon>Metazoa</taxon>
        <taxon>Ecdysozoa</taxon>
        <taxon>Arthropoda</taxon>
        <taxon>Chelicerata</taxon>
        <taxon>Arachnida</taxon>
        <taxon>Acari</taxon>
        <taxon>Acariformes</taxon>
        <taxon>Trombidiformes</taxon>
        <taxon>Prostigmata</taxon>
        <taxon>Eleutherengona</taxon>
        <taxon>Raphignathae</taxon>
        <taxon>Tetranychoidea</taxon>
        <taxon>Tetranychidae</taxon>
        <taxon>Tetranychus</taxon>
    </lineage>
</organism>
<dbReference type="HOGENOM" id="CLU_273988_0_0_1"/>
<gene>
    <name evidence="10" type="primary">107365931</name>
</gene>
<dbReference type="GO" id="GO:0005737">
    <property type="term" value="C:cytoplasm"/>
    <property type="evidence" value="ECO:0007669"/>
    <property type="project" value="TreeGrafter"/>
</dbReference>
<dbReference type="PROSITE" id="PS50199">
    <property type="entry name" value="ZF_RANBP2_2"/>
    <property type="match status" value="1"/>
</dbReference>
<evidence type="ECO:0000256" key="6">
    <source>
        <dbReference type="PROSITE-ProRule" id="PRU00339"/>
    </source>
</evidence>
<evidence type="ECO:0000256" key="4">
    <source>
        <dbReference type="ARBA" id="ARBA00022833"/>
    </source>
</evidence>
<evidence type="ECO:0008006" key="12">
    <source>
        <dbReference type="Google" id="ProtNLM"/>
    </source>
</evidence>
<dbReference type="InterPro" id="IPR019734">
    <property type="entry name" value="TPR_rpt"/>
</dbReference>
<dbReference type="InterPro" id="IPR045255">
    <property type="entry name" value="RanBP1-like"/>
</dbReference>
<dbReference type="STRING" id="32264.T1KP08"/>
<dbReference type="Gene3D" id="2.30.29.30">
    <property type="entry name" value="Pleckstrin-homology domain (PH domain)/Phosphotyrosine-binding domain (PTB)"/>
    <property type="match status" value="2"/>
</dbReference>
<protein>
    <recommendedName>
        <fullName evidence="12">RanBD1 domain-containing protein</fullName>
    </recommendedName>
</protein>
<dbReference type="Gene3D" id="1.25.40.10">
    <property type="entry name" value="Tetratricopeptide repeat domain"/>
    <property type="match status" value="1"/>
</dbReference>
<feature type="domain" description="RanBP2-type" evidence="9">
    <location>
        <begin position="471"/>
        <end position="501"/>
    </location>
</feature>
<feature type="region of interest" description="Disordered" evidence="7">
    <location>
        <begin position="301"/>
        <end position="355"/>
    </location>
</feature>
<evidence type="ECO:0000256" key="1">
    <source>
        <dbReference type="ARBA" id="ARBA00022553"/>
    </source>
</evidence>
<dbReference type="EnsemblMetazoa" id="tetur16g02910.1">
    <property type="protein sequence ID" value="tetur16g02910.1"/>
    <property type="gene ID" value="tetur16g02910"/>
</dbReference>
<evidence type="ECO:0000256" key="7">
    <source>
        <dbReference type="SAM" id="MobiDB-lite"/>
    </source>
</evidence>
<feature type="compositionally biased region" description="Polar residues" evidence="7">
    <location>
        <begin position="960"/>
        <end position="974"/>
    </location>
</feature>
<evidence type="ECO:0000259" key="9">
    <source>
        <dbReference type="PROSITE" id="PS50199"/>
    </source>
</evidence>
<dbReference type="PANTHER" id="PTHR23138:SF87">
    <property type="entry name" value="E3 SUMO-PROTEIN LIGASE RANBP2"/>
    <property type="match status" value="1"/>
</dbReference>
<dbReference type="SMART" id="SM00160">
    <property type="entry name" value="RanBD"/>
    <property type="match status" value="2"/>
</dbReference>
<dbReference type="PROSITE" id="PS50196">
    <property type="entry name" value="RANBD1"/>
    <property type="match status" value="2"/>
</dbReference>
<evidence type="ECO:0000313" key="11">
    <source>
        <dbReference type="Proteomes" id="UP000015104"/>
    </source>
</evidence>
<dbReference type="OrthoDB" id="2357150at2759"/>
<dbReference type="InterPro" id="IPR001876">
    <property type="entry name" value="Znf_RanBP2"/>
</dbReference>
<keyword evidence="6" id="KW-0802">TPR repeat</keyword>
<reference evidence="10" key="2">
    <citation type="submission" date="2015-06" db="UniProtKB">
        <authorList>
            <consortium name="EnsemblMetazoa"/>
        </authorList>
    </citation>
    <scope>IDENTIFICATION</scope>
</reference>
<dbReference type="CDD" id="cd00835">
    <property type="entry name" value="RanBD_family"/>
    <property type="match status" value="2"/>
</dbReference>
<feature type="compositionally biased region" description="Basic and acidic residues" evidence="7">
    <location>
        <begin position="937"/>
        <end position="958"/>
    </location>
</feature>
<keyword evidence="3 5" id="KW-0863">Zinc-finger</keyword>
<dbReference type="InterPro" id="IPR000156">
    <property type="entry name" value="Ran_bind_dom"/>
</dbReference>
<dbReference type="GO" id="GO:0005643">
    <property type="term" value="C:nuclear pore"/>
    <property type="evidence" value="ECO:0007669"/>
    <property type="project" value="TreeGrafter"/>
</dbReference>
<feature type="region of interest" description="Disordered" evidence="7">
    <location>
        <begin position="434"/>
        <end position="464"/>
    </location>
</feature>
<evidence type="ECO:0000256" key="2">
    <source>
        <dbReference type="ARBA" id="ARBA00022723"/>
    </source>
</evidence>
<evidence type="ECO:0000259" key="8">
    <source>
        <dbReference type="PROSITE" id="PS50196"/>
    </source>
</evidence>
<dbReference type="AlphaFoldDB" id="T1KP08"/>
<feature type="compositionally biased region" description="Polar residues" evidence="7">
    <location>
        <begin position="323"/>
        <end position="353"/>
    </location>
</feature>
<dbReference type="PANTHER" id="PTHR23138">
    <property type="entry name" value="RAN BINDING PROTEIN"/>
    <property type="match status" value="1"/>
</dbReference>
<evidence type="ECO:0000256" key="5">
    <source>
        <dbReference type="PROSITE-ProRule" id="PRU00322"/>
    </source>
</evidence>
<dbReference type="SUPFAM" id="SSF50729">
    <property type="entry name" value="PH domain-like"/>
    <property type="match status" value="2"/>
</dbReference>